<evidence type="ECO:0000313" key="2">
    <source>
        <dbReference type="EMBL" id="MBA4617625.1"/>
    </source>
</evidence>
<dbReference type="EMBL" id="GISG01017204">
    <property type="protein sequence ID" value="MBA4617625.1"/>
    <property type="molecule type" value="Transcribed_RNA"/>
</dbReference>
<dbReference type="AlphaFoldDB" id="A0A7C9CKH1"/>
<accession>A0A7C9CKH1</accession>
<reference evidence="2" key="1">
    <citation type="journal article" date="2013" name="J. Plant Res.">
        <title>Effect of fungi and light on seed germination of three Opuntia species from semiarid lands of central Mexico.</title>
        <authorList>
            <person name="Delgado-Sanchez P."/>
            <person name="Jimenez-Bremont J.F."/>
            <person name="Guerrero-Gonzalez Mde L."/>
            <person name="Flores J."/>
        </authorList>
    </citation>
    <scope>NUCLEOTIDE SEQUENCE</scope>
    <source>
        <tissue evidence="2">Cladode</tissue>
    </source>
</reference>
<feature type="transmembrane region" description="Helical" evidence="1">
    <location>
        <begin position="101"/>
        <end position="120"/>
    </location>
</feature>
<feature type="transmembrane region" description="Helical" evidence="1">
    <location>
        <begin position="56"/>
        <end position="76"/>
    </location>
</feature>
<reference evidence="2" key="2">
    <citation type="submission" date="2020-07" db="EMBL/GenBank/DDBJ databases">
        <authorList>
            <person name="Vera ALvarez R."/>
            <person name="Arias-Moreno D.M."/>
            <person name="Jimenez-Jacinto V."/>
            <person name="Jimenez-Bremont J.F."/>
            <person name="Swaminathan K."/>
            <person name="Moose S.P."/>
            <person name="Guerrero-Gonzalez M.L."/>
            <person name="Marino-Ramirez L."/>
            <person name="Landsman D."/>
            <person name="Rodriguez-Kessler M."/>
            <person name="Delgado-Sanchez P."/>
        </authorList>
    </citation>
    <scope>NUCLEOTIDE SEQUENCE</scope>
    <source>
        <tissue evidence="2">Cladode</tissue>
    </source>
</reference>
<keyword evidence="1" id="KW-0472">Membrane</keyword>
<organism evidence="2">
    <name type="scientific">Opuntia streptacantha</name>
    <name type="common">Prickly pear cactus</name>
    <name type="synonym">Opuntia cardona</name>
    <dbReference type="NCBI Taxonomy" id="393608"/>
    <lineage>
        <taxon>Eukaryota</taxon>
        <taxon>Viridiplantae</taxon>
        <taxon>Streptophyta</taxon>
        <taxon>Embryophyta</taxon>
        <taxon>Tracheophyta</taxon>
        <taxon>Spermatophyta</taxon>
        <taxon>Magnoliopsida</taxon>
        <taxon>eudicotyledons</taxon>
        <taxon>Gunneridae</taxon>
        <taxon>Pentapetalae</taxon>
        <taxon>Caryophyllales</taxon>
        <taxon>Cactineae</taxon>
        <taxon>Cactaceae</taxon>
        <taxon>Opuntioideae</taxon>
        <taxon>Opuntia</taxon>
    </lineage>
</organism>
<keyword evidence="1" id="KW-0812">Transmembrane</keyword>
<keyword evidence="1" id="KW-1133">Transmembrane helix</keyword>
<evidence type="ECO:0000256" key="1">
    <source>
        <dbReference type="SAM" id="Phobius"/>
    </source>
</evidence>
<protein>
    <submittedName>
        <fullName evidence="2">Uncharacterized protein</fullName>
    </submittedName>
</protein>
<sequence length="154" mass="17487">MPPSNGGCSSFLACLLKHSATADISSNKEPKNFSSHSTRKTKNKLFKQTNKFKMSFIFEVSVVTVIPLTGTFRLIFRLGSNMSPTLLQSVFESFVSDFRNFVGLSIHVILVCLAELHLFLQPKFQQDKLMPNCWRYDTGRKKMKKTSWDIPVAC</sequence>
<name>A0A7C9CKH1_OPUST</name>
<proteinExistence type="predicted"/>